<name>A0A9Q0BGF0_9HYPO</name>
<keyword evidence="2" id="KW-1185">Reference proteome</keyword>
<sequence>MPKDQAKALTDANNAALVVRQKYSACMRAAQKQQQSPQFYSNYVSVQRLMREGLHPKVTTLSFAAYVARCDNAQISLAKPCWEGDVLRACLAKRHVFSAPLVMSRTFIEAKIEDLMKPSTHKLLVLLSDESIGPEMMEAGFANSLIRLHNLAVSSMATWNAVTKNLPERPFEFTYMFLGRKMKKLLSHIFDKRLALKALHFNGVPLLDRRLLAIIMRSCPNVASVGIYNCPLLHYGDFISILDLIWEVNQTRTGLTAQKIASLDFFPAFWYGTQFPTDNRCPYTDRTMPSSAVYGVSWDRLPFDLSHHGFNLILLQAFFKASKIGIETLFDEDCGLRRFLAMVPRPFLDVPYLLDAMYRMTEATPGHKGDRQRKEATFDLIKAQTMRFDEPKYEELDFFDVGMDKQAMFFCRSCGYQSLEGFWPAKNVDAGVAHRICCHLERDQVRGLKIVKDSLQGLPGLEELLQRWDLWYDQFDLRLHQLDSFRTATQDLVALNETAPTKRTRKLCAKHCPRGKPDHAEELQIPSAHGADDLHSARGEFARQIKHQLHPGEAYDYFQKDKWDDWEEEHYPSPGSTFW</sequence>
<dbReference type="OrthoDB" id="5428138at2759"/>
<keyword evidence="1" id="KW-0689">Ribosomal protein</keyword>
<dbReference type="GO" id="GO:0005840">
    <property type="term" value="C:ribosome"/>
    <property type="evidence" value="ECO:0007669"/>
    <property type="project" value="UniProtKB-KW"/>
</dbReference>
<dbReference type="AlphaFoldDB" id="A0A9Q0BGF0"/>
<organism evidence="1 2">
    <name type="scientific">Emericellopsis cladophorae</name>
    <dbReference type="NCBI Taxonomy" id="2686198"/>
    <lineage>
        <taxon>Eukaryota</taxon>
        <taxon>Fungi</taxon>
        <taxon>Dikarya</taxon>
        <taxon>Ascomycota</taxon>
        <taxon>Pezizomycotina</taxon>
        <taxon>Sordariomycetes</taxon>
        <taxon>Hypocreomycetidae</taxon>
        <taxon>Hypocreales</taxon>
        <taxon>Bionectriaceae</taxon>
        <taxon>Emericellopsis</taxon>
    </lineage>
</organism>
<gene>
    <name evidence="1" type="ORF">J7T54_004301</name>
</gene>
<proteinExistence type="predicted"/>
<dbReference type="RefSeq" id="XP_051364130.1">
    <property type="nucleotide sequence ID" value="XM_051504204.1"/>
</dbReference>
<evidence type="ECO:0000313" key="1">
    <source>
        <dbReference type="EMBL" id="KAI6783274.1"/>
    </source>
</evidence>
<protein>
    <submittedName>
        <fullName evidence="1">Ribosomal protein L36</fullName>
    </submittedName>
</protein>
<dbReference type="Proteomes" id="UP001055219">
    <property type="component" value="Unassembled WGS sequence"/>
</dbReference>
<comment type="caution">
    <text evidence="1">The sequence shown here is derived from an EMBL/GenBank/DDBJ whole genome shotgun (WGS) entry which is preliminary data.</text>
</comment>
<evidence type="ECO:0000313" key="2">
    <source>
        <dbReference type="Proteomes" id="UP001055219"/>
    </source>
</evidence>
<keyword evidence="1" id="KW-0687">Ribonucleoprotein</keyword>
<accession>A0A9Q0BGF0</accession>
<reference evidence="1" key="1">
    <citation type="journal article" date="2021" name="J Fungi (Basel)">
        <title>Genomic and Metabolomic Analyses of the Marine Fungus Emericellopsis cladophorae: Insights into Saltwater Adaptability Mechanisms and Its Biosynthetic Potential.</title>
        <authorList>
            <person name="Goncalves M.F.M."/>
            <person name="Hilario S."/>
            <person name="Van de Peer Y."/>
            <person name="Esteves A.C."/>
            <person name="Alves A."/>
        </authorList>
    </citation>
    <scope>NUCLEOTIDE SEQUENCE</scope>
    <source>
        <strain evidence="1">MUM 19.33</strain>
    </source>
</reference>
<dbReference type="GeneID" id="75830789"/>
<reference evidence="1" key="2">
    <citation type="submission" date="2022-07" db="EMBL/GenBank/DDBJ databases">
        <authorList>
            <person name="Goncalves M.F.M."/>
            <person name="Hilario S."/>
            <person name="Van De Peer Y."/>
            <person name="Esteves A.C."/>
            <person name="Alves A."/>
        </authorList>
    </citation>
    <scope>NUCLEOTIDE SEQUENCE</scope>
    <source>
        <strain evidence="1">MUM 19.33</strain>
    </source>
</reference>
<dbReference type="EMBL" id="JAGIXG020000008">
    <property type="protein sequence ID" value="KAI6783274.1"/>
    <property type="molecule type" value="Genomic_DNA"/>
</dbReference>